<evidence type="ECO:0000313" key="3">
    <source>
        <dbReference type="Proteomes" id="UP000241118"/>
    </source>
</evidence>
<dbReference type="AlphaFoldDB" id="A0A2P8IG96"/>
<evidence type="ECO:0000313" key="2">
    <source>
        <dbReference type="EMBL" id="PSL57495.1"/>
    </source>
</evidence>
<dbReference type="PANTHER" id="PTHR43591">
    <property type="entry name" value="METHYLTRANSFERASE"/>
    <property type="match status" value="1"/>
</dbReference>
<gene>
    <name evidence="2" type="ORF">B0I31_102474</name>
</gene>
<dbReference type="Gene3D" id="3.40.50.150">
    <property type="entry name" value="Vaccinia Virus protein VP39"/>
    <property type="match status" value="1"/>
</dbReference>
<reference evidence="2 3" key="1">
    <citation type="submission" date="2018-03" db="EMBL/GenBank/DDBJ databases">
        <title>Genomic Encyclopedia of Type Strains, Phase III (KMG-III): the genomes of soil and plant-associated and newly described type strains.</title>
        <authorList>
            <person name="Whitman W."/>
        </authorList>
    </citation>
    <scope>NUCLEOTIDE SEQUENCE [LARGE SCALE GENOMIC DNA]</scope>
    <source>
        <strain evidence="2 3">CGMCC 4.7097</strain>
    </source>
</reference>
<protein>
    <submittedName>
        <fullName evidence="2">Methyltransferase family protein</fullName>
    </submittedName>
</protein>
<proteinExistence type="predicted"/>
<dbReference type="PANTHER" id="PTHR43591:SF24">
    <property type="entry name" value="2-METHOXY-6-POLYPRENYL-1,4-BENZOQUINOL METHYLASE, MITOCHONDRIAL"/>
    <property type="match status" value="1"/>
</dbReference>
<dbReference type="CDD" id="cd02440">
    <property type="entry name" value="AdoMet_MTases"/>
    <property type="match status" value="1"/>
</dbReference>
<organism evidence="2 3">
    <name type="scientific">Saccharothrix carnea</name>
    <dbReference type="NCBI Taxonomy" id="1280637"/>
    <lineage>
        <taxon>Bacteria</taxon>
        <taxon>Bacillati</taxon>
        <taxon>Actinomycetota</taxon>
        <taxon>Actinomycetes</taxon>
        <taxon>Pseudonocardiales</taxon>
        <taxon>Pseudonocardiaceae</taxon>
        <taxon>Saccharothrix</taxon>
    </lineage>
</organism>
<dbReference type="SUPFAM" id="SSF53335">
    <property type="entry name" value="S-adenosyl-L-methionine-dependent methyltransferases"/>
    <property type="match status" value="1"/>
</dbReference>
<sequence length="275" mass="29685">MSGGLSQPAVDFHAFELSRWQRVVDRYHRSWGELTGSAGSGLLDVIGVEPGTRLLDVATGPGYVAAAASRRGARSVGVDFSAPMVAKARALFPEVEFREGDALDLPFGDGSFDRVVMNFGLLHLGDPERAIREAFRVLVPGGVFGFTVWASPEEAVGFSLLSDAIMEFGEPVELPEGPDFYHYSEPDNCRASLAAAGFVDTGAEVLDLDWHLASVDDLFPAYRQATVRTGALLDGQSDRDREKIELRVRETAARFSDGDGGLVIPMPAVAVRGRR</sequence>
<dbReference type="Pfam" id="PF08241">
    <property type="entry name" value="Methyltransf_11"/>
    <property type="match status" value="1"/>
</dbReference>
<keyword evidence="2" id="KW-0489">Methyltransferase</keyword>
<dbReference type="GO" id="GO:0008757">
    <property type="term" value="F:S-adenosylmethionine-dependent methyltransferase activity"/>
    <property type="evidence" value="ECO:0007669"/>
    <property type="project" value="InterPro"/>
</dbReference>
<dbReference type="InterPro" id="IPR013216">
    <property type="entry name" value="Methyltransf_11"/>
</dbReference>
<dbReference type="InterPro" id="IPR029063">
    <property type="entry name" value="SAM-dependent_MTases_sf"/>
</dbReference>
<dbReference type="GO" id="GO:0032259">
    <property type="term" value="P:methylation"/>
    <property type="evidence" value="ECO:0007669"/>
    <property type="project" value="UniProtKB-KW"/>
</dbReference>
<evidence type="ECO:0000259" key="1">
    <source>
        <dbReference type="Pfam" id="PF08241"/>
    </source>
</evidence>
<name>A0A2P8IG96_SACCR</name>
<dbReference type="Proteomes" id="UP000241118">
    <property type="component" value="Unassembled WGS sequence"/>
</dbReference>
<dbReference type="EMBL" id="PYAX01000002">
    <property type="protein sequence ID" value="PSL57495.1"/>
    <property type="molecule type" value="Genomic_DNA"/>
</dbReference>
<keyword evidence="3" id="KW-1185">Reference proteome</keyword>
<keyword evidence="2" id="KW-0808">Transferase</keyword>
<accession>A0A2P8IG96</accession>
<feature type="domain" description="Methyltransferase type 11" evidence="1">
    <location>
        <begin position="55"/>
        <end position="144"/>
    </location>
</feature>
<comment type="caution">
    <text evidence="2">The sequence shown here is derived from an EMBL/GenBank/DDBJ whole genome shotgun (WGS) entry which is preliminary data.</text>
</comment>